<dbReference type="RefSeq" id="WP_054212068.1">
    <property type="nucleotide sequence ID" value="NZ_LGSZ01000095.1"/>
</dbReference>
<dbReference type="PATRIC" id="fig|1526658.3.peg.4882"/>
<feature type="transmembrane region" description="Helical" evidence="7">
    <location>
        <begin position="139"/>
        <end position="161"/>
    </location>
</feature>
<feature type="transmembrane region" description="Helical" evidence="7">
    <location>
        <begin position="424"/>
        <end position="454"/>
    </location>
</feature>
<proteinExistence type="predicted"/>
<reference evidence="9 10" key="1">
    <citation type="submission" date="2015-07" db="EMBL/GenBank/DDBJ databases">
        <title>Whole genome sequencing of Bosea vaviloviae isolated from cave pool.</title>
        <authorList>
            <person name="Tan N.E.H."/>
            <person name="Lee Y.P."/>
            <person name="Gan H.M."/>
            <person name="Barton H."/>
            <person name="Savka M.A."/>
        </authorList>
    </citation>
    <scope>NUCLEOTIDE SEQUENCE [LARGE SCALE GENOMIC DNA]</scope>
    <source>
        <strain evidence="9 10">SD260</strain>
    </source>
</reference>
<dbReference type="SUPFAM" id="SSF116726">
    <property type="entry name" value="TrkA C-terminal domain-like"/>
    <property type="match status" value="2"/>
</dbReference>
<keyword evidence="4" id="KW-0677">Repeat</keyword>
<dbReference type="PANTHER" id="PTHR43652">
    <property type="entry name" value="BASIC AMINO ACID ANTIPORTER YFCC-RELATED"/>
    <property type="match status" value="1"/>
</dbReference>
<evidence type="ECO:0000256" key="4">
    <source>
        <dbReference type="ARBA" id="ARBA00022737"/>
    </source>
</evidence>
<evidence type="ECO:0000256" key="5">
    <source>
        <dbReference type="ARBA" id="ARBA00022989"/>
    </source>
</evidence>
<keyword evidence="6 7" id="KW-0472">Membrane</keyword>
<keyword evidence="5 7" id="KW-1133">Transmembrane helix</keyword>
<feature type="transmembrane region" description="Helical" evidence="7">
    <location>
        <begin position="590"/>
        <end position="610"/>
    </location>
</feature>
<feature type="transmembrane region" description="Helical" evidence="7">
    <location>
        <begin position="173"/>
        <end position="196"/>
    </location>
</feature>
<dbReference type="PANTHER" id="PTHR43652:SF2">
    <property type="entry name" value="BASIC AMINO ACID ANTIPORTER YFCC-RELATED"/>
    <property type="match status" value="1"/>
</dbReference>
<evidence type="ECO:0000256" key="6">
    <source>
        <dbReference type="ARBA" id="ARBA00023136"/>
    </source>
</evidence>
<evidence type="ECO:0000256" key="3">
    <source>
        <dbReference type="ARBA" id="ARBA00022692"/>
    </source>
</evidence>
<organism evidence="9 10">
    <name type="scientific">Bosea vaviloviae</name>
    <dbReference type="NCBI Taxonomy" id="1526658"/>
    <lineage>
        <taxon>Bacteria</taxon>
        <taxon>Pseudomonadati</taxon>
        <taxon>Pseudomonadota</taxon>
        <taxon>Alphaproteobacteria</taxon>
        <taxon>Hyphomicrobiales</taxon>
        <taxon>Boseaceae</taxon>
        <taxon>Bosea</taxon>
    </lineage>
</organism>
<comment type="caution">
    <text evidence="9">The sequence shown here is derived from an EMBL/GenBank/DDBJ whole genome shotgun (WGS) entry which is preliminary data.</text>
</comment>
<dbReference type="Proteomes" id="UP000037822">
    <property type="component" value="Unassembled WGS sequence"/>
</dbReference>
<dbReference type="GO" id="GO:0005886">
    <property type="term" value="C:plasma membrane"/>
    <property type="evidence" value="ECO:0007669"/>
    <property type="project" value="TreeGrafter"/>
</dbReference>
<feature type="transmembrane region" description="Helical" evidence="7">
    <location>
        <begin position="524"/>
        <end position="545"/>
    </location>
</feature>
<feature type="transmembrane region" description="Helical" evidence="7">
    <location>
        <begin position="466"/>
        <end position="486"/>
    </location>
</feature>
<keyword evidence="10" id="KW-1185">Reference proteome</keyword>
<evidence type="ECO:0000313" key="9">
    <source>
        <dbReference type="EMBL" id="KPH73711.1"/>
    </source>
</evidence>
<evidence type="ECO:0000313" key="10">
    <source>
        <dbReference type="Proteomes" id="UP000037822"/>
    </source>
</evidence>
<dbReference type="Gene3D" id="3.30.70.1450">
    <property type="entry name" value="Regulator of K+ conductance, C-terminal domain"/>
    <property type="match status" value="2"/>
</dbReference>
<evidence type="ECO:0000256" key="1">
    <source>
        <dbReference type="ARBA" id="ARBA00004141"/>
    </source>
</evidence>
<gene>
    <name evidence="9" type="ORF">AE618_26680</name>
</gene>
<dbReference type="InterPro" id="IPR051679">
    <property type="entry name" value="DASS-Related_Transporters"/>
</dbReference>
<feature type="transmembrane region" description="Helical" evidence="7">
    <location>
        <begin position="5"/>
        <end position="20"/>
    </location>
</feature>
<evidence type="ECO:0000256" key="7">
    <source>
        <dbReference type="SAM" id="Phobius"/>
    </source>
</evidence>
<dbReference type="PROSITE" id="PS51202">
    <property type="entry name" value="RCK_C"/>
    <property type="match status" value="1"/>
</dbReference>
<dbReference type="InterPro" id="IPR006037">
    <property type="entry name" value="RCK_C"/>
</dbReference>
<comment type="subcellular location">
    <subcellularLocation>
        <location evidence="1">Membrane</location>
        <topology evidence="1">Multi-pass membrane protein</topology>
    </subcellularLocation>
</comment>
<name>A0A0N1F093_9HYPH</name>
<dbReference type="AlphaFoldDB" id="A0A0N1F093"/>
<dbReference type="EMBL" id="LGSZ01000095">
    <property type="protein sequence ID" value="KPH73711.1"/>
    <property type="molecule type" value="Genomic_DNA"/>
</dbReference>
<keyword evidence="3 7" id="KW-0812">Transmembrane</keyword>
<dbReference type="OrthoDB" id="9809303at2"/>
<evidence type="ECO:0000259" key="8">
    <source>
        <dbReference type="PROSITE" id="PS51202"/>
    </source>
</evidence>
<dbReference type="Pfam" id="PF02080">
    <property type="entry name" value="TrkA_C"/>
    <property type="match status" value="1"/>
</dbReference>
<dbReference type="Pfam" id="PF03600">
    <property type="entry name" value="CitMHS"/>
    <property type="match status" value="1"/>
</dbReference>
<dbReference type="InterPro" id="IPR004680">
    <property type="entry name" value="Cit_transptr-like_dom"/>
</dbReference>
<dbReference type="GO" id="GO:0008324">
    <property type="term" value="F:monoatomic cation transmembrane transporter activity"/>
    <property type="evidence" value="ECO:0007669"/>
    <property type="project" value="InterPro"/>
</dbReference>
<feature type="transmembrane region" description="Helical" evidence="7">
    <location>
        <begin position="26"/>
        <end position="44"/>
    </location>
</feature>
<dbReference type="GO" id="GO:0006813">
    <property type="term" value="P:potassium ion transport"/>
    <property type="evidence" value="ECO:0007669"/>
    <property type="project" value="InterPro"/>
</dbReference>
<sequence length="612" mass="63025">MSPIAYTALIIAAAVVLFVTNRVPVVLVAMGTALSLWATGVLTLPQALGGLGDPAVIFIAALFVVSSGLEVTGVTAWAGQLLIKGAGEESRTRLLLLTMGLVSLLTALISVNGAVAALLPVVVVIAVRLKRNSSQLLMPLVFAAHAGSMLALTGTPVNVLVSEAGMDAGVGGFGFFEFALAGIPLLAGSMAIMILFGQKLLPERNGATMPADFSRHAKTLVEQYGLASGIYQLRVRATCPYVGKPAASIDLAAFPGLQLVAIQEGDSAGPLRRDAIAEGDHVLLRGDTEAAANFAAAMHLAFRDESAATGAGEETLFNRRSGLAEVVIPPRSGLIAQSVFPGMVTDSGDLIILAVQRSGNEIAAQSATTQAGAIVLEAGDTMLLQGTWKALDTHLDDPDVLVVSSPELVRRQAVPMGPGAKQAVIILFGMVLLLATGIVPPAVAGLLAAGAIILTGIMTVEQSYRAISWTTVILVGAMMPLSTAMVETGAAKLLAERLVLMVGDAGPMALLAGLFILTAVMGQLISNTATALIVIPIGVAAAASMGISPKPVLMSTAVAAAGAFLTPIATPTNLMVMGPGGYAFSDYWKLGLPLLIWFFIVAVFIVPLIWRF</sequence>
<feature type="transmembrane region" description="Helical" evidence="7">
    <location>
        <begin position="56"/>
        <end position="82"/>
    </location>
</feature>
<dbReference type="InterPro" id="IPR036721">
    <property type="entry name" value="RCK_C_sf"/>
</dbReference>
<feature type="domain" description="RCK C-terminal" evidence="8">
    <location>
        <begin position="218"/>
        <end position="300"/>
    </location>
</feature>
<accession>A0A0N1F093</accession>
<feature type="transmembrane region" description="Helical" evidence="7">
    <location>
        <begin position="498"/>
        <end position="518"/>
    </location>
</feature>
<evidence type="ECO:0000256" key="2">
    <source>
        <dbReference type="ARBA" id="ARBA00022448"/>
    </source>
</evidence>
<feature type="transmembrane region" description="Helical" evidence="7">
    <location>
        <begin position="94"/>
        <end position="127"/>
    </location>
</feature>
<keyword evidence="2" id="KW-0813">Transport</keyword>
<protein>
    <submittedName>
        <fullName evidence="9">Citrate transporter</fullName>
    </submittedName>
</protein>